<dbReference type="GeneID" id="40235065"/>
<gene>
    <name evidence="3" type="primary">29</name>
    <name evidence="3" type="ORF">SAINTUS_29</name>
</gene>
<feature type="transmembrane region" description="Helical" evidence="1">
    <location>
        <begin position="40"/>
        <end position="66"/>
    </location>
</feature>
<organism evidence="3 4">
    <name type="scientific">Mycobacterium phage Saintus</name>
    <dbReference type="NCBI Taxonomy" id="2923007"/>
    <lineage>
        <taxon>Viruses</taxon>
        <taxon>Duplodnaviria</taxon>
        <taxon>Heunggongvirae</taxon>
        <taxon>Uroviricota</taxon>
        <taxon>Caudoviricetes</taxon>
        <taxon>Fromanvirus</taxon>
        <taxon>Fromanvirus saintus</taxon>
    </lineage>
</organism>
<dbReference type="KEGG" id="vg:40235065"/>
<keyword evidence="1" id="KW-0472">Membrane</keyword>
<feature type="domain" description="DUF2510" evidence="2">
    <location>
        <begin position="6"/>
        <end position="35"/>
    </location>
</feature>
<evidence type="ECO:0000259" key="2">
    <source>
        <dbReference type="Pfam" id="PF10708"/>
    </source>
</evidence>
<dbReference type="Pfam" id="PF10708">
    <property type="entry name" value="DUF2510"/>
    <property type="match status" value="1"/>
</dbReference>
<dbReference type="InterPro" id="IPR018929">
    <property type="entry name" value="DUF2510"/>
</dbReference>
<evidence type="ECO:0000313" key="4">
    <source>
        <dbReference type="Proteomes" id="UP000005665"/>
    </source>
</evidence>
<protein>
    <recommendedName>
        <fullName evidence="2">DUF2510 domain-containing protein</fullName>
    </recommendedName>
</protein>
<accession>G8IRB2</accession>
<dbReference type="RefSeq" id="YP_009638294.1">
    <property type="nucleotide sequence ID" value="NC_042335.1"/>
</dbReference>
<sequence>MTTPAPGWYPDPAGTNQPRYWDGKKWVGEPTTVPVKTNHALHLLLTILTFWMFGGWLWVWILVAIANHNKTTIVYR</sequence>
<name>G8IRB2_9CAUD</name>
<keyword evidence="1" id="KW-0812">Transmembrane</keyword>
<dbReference type="Proteomes" id="UP000005665">
    <property type="component" value="Segment"/>
</dbReference>
<dbReference type="EMBL" id="JN831654">
    <property type="protein sequence ID" value="AER26413.1"/>
    <property type="molecule type" value="Genomic_DNA"/>
</dbReference>
<keyword evidence="1" id="KW-1133">Transmembrane helix</keyword>
<evidence type="ECO:0000313" key="3">
    <source>
        <dbReference type="EMBL" id="AER26413.1"/>
    </source>
</evidence>
<reference evidence="3 4" key="1">
    <citation type="journal article" date="2012" name="J. Virol.">
        <title>Complete Genome Sequences of 138 Mycobacteriophages.</title>
        <authorList>
            <consortium name="the Science Education Alliance Phage Hunters Advancing Genomics and Evolutionary Science Program"/>
            <consortium name="the KwaZulu-Natal Research Institute for Tuberculosis and HIV Mycobacterial Genetics Course Students"/>
            <consortium name="the Phage Hunters Integrating Research and Education Program"/>
            <person name="Hatfull G.F."/>
        </authorList>
    </citation>
    <scope>NUCLEOTIDE SEQUENCE [LARGE SCALE GENOMIC DNA]</scope>
</reference>
<proteinExistence type="predicted"/>
<keyword evidence="4" id="KW-1185">Reference proteome</keyword>
<evidence type="ECO:0000256" key="1">
    <source>
        <dbReference type="SAM" id="Phobius"/>
    </source>
</evidence>